<comment type="similarity">
    <text evidence="1">Belongs to the FAH family.</text>
</comment>
<keyword evidence="4" id="KW-0378">Hydrolase</keyword>
<dbReference type="InterPro" id="IPR051121">
    <property type="entry name" value="FAH"/>
</dbReference>
<dbReference type="GO" id="GO:0016787">
    <property type="term" value="F:hydrolase activity"/>
    <property type="evidence" value="ECO:0007669"/>
    <property type="project" value="UniProtKB-KW"/>
</dbReference>
<dbReference type="Pfam" id="PF01557">
    <property type="entry name" value="FAA_hydrolase"/>
    <property type="match status" value="1"/>
</dbReference>
<proteinExistence type="inferred from homology"/>
<dbReference type="Proteomes" id="UP001168167">
    <property type="component" value="Unassembled WGS sequence"/>
</dbReference>
<comment type="caution">
    <text evidence="4">The sequence shown here is derived from an EMBL/GenBank/DDBJ whole genome shotgun (WGS) entry which is preliminary data.</text>
</comment>
<dbReference type="PANTHER" id="PTHR42796">
    <property type="entry name" value="FUMARYLACETOACETATE HYDROLASE DOMAIN-CONTAINING PROTEIN 2A-RELATED"/>
    <property type="match status" value="1"/>
</dbReference>
<evidence type="ECO:0000313" key="4">
    <source>
        <dbReference type="EMBL" id="MDM5147051.1"/>
    </source>
</evidence>
<reference evidence="4" key="2">
    <citation type="journal article" date="2023" name="Microbiome">
        <title>Synthase-selected sorting approach identifies a beta-lactone synthase in a nudibranch symbiotic bacterium.</title>
        <authorList>
            <person name="Dzunkova M."/>
            <person name="La Clair J.J."/>
            <person name="Tyml T."/>
            <person name="Doud D."/>
            <person name="Schulz F."/>
            <person name="Piquer-Esteban S."/>
            <person name="Porcel Sanchis D."/>
            <person name="Osborn A."/>
            <person name="Robinson D."/>
            <person name="Louie K.B."/>
            <person name="Bowen B.P."/>
            <person name="Bowers R.M."/>
            <person name="Lee J."/>
            <person name="Arnau V."/>
            <person name="Diaz-Villanueva W."/>
            <person name="Stepanauskas R."/>
            <person name="Gosliner T."/>
            <person name="Date S.V."/>
            <person name="Northen T.R."/>
            <person name="Cheng J.F."/>
            <person name="Burkart M.D."/>
            <person name="Woyke T."/>
        </authorList>
    </citation>
    <scope>NUCLEOTIDE SEQUENCE</scope>
    <source>
        <strain evidence="4">Df01</strain>
    </source>
</reference>
<gene>
    <name evidence="4" type="ORF">NQX30_01455</name>
</gene>
<evidence type="ECO:0000256" key="1">
    <source>
        <dbReference type="ARBA" id="ARBA00010211"/>
    </source>
</evidence>
<sequence length="280" mass="30258">MKLVRFGEIQREKPGVIDATGVLRDASSIIDKWSGNALDDDSLARVRAAMEELPIVDSSPRLGAPVCDVGKVVGIGLNYRAHAAEAGLDVPIDPIIFLMAPTAINGPTDDIILPRGSVNTDWEVELAVIIGKGGAYIAPEDALSHVAGYCVANDVTERDYQLNRGTQWTKGKSADTFLPLGPILVTRDEVPDPQNLHLELFLNGELQQRGHSADMIFTVAELISRVSEYMSWQPGDVMITGTPPGVGLGMSPPQFLRDGDMLCLRINNFGEQCARVRAAQ</sequence>
<evidence type="ECO:0000313" key="5">
    <source>
        <dbReference type="Proteomes" id="UP001168167"/>
    </source>
</evidence>
<dbReference type="SUPFAM" id="SSF56529">
    <property type="entry name" value="FAH"/>
    <property type="match status" value="1"/>
</dbReference>
<dbReference type="Gene3D" id="3.90.850.10">
    <property type="entry name" value="Fumarylacetoacetase-like, C-terminal domain"/>
    <property type="match status" value="1"/>
</dbReference>
<name>A0ABT7QK16_9GAMM</name>
<dbReference type="PANTHER" id="PTHR42796:SF4">
    <property type="entry name" value="FUMARYLACETOACETATE HYDROLASE DOMAIN-CONTAINING PROTEIN 2A"/>
    <property type="match status" value="1"/>
</dbReference>
<keyword evidence="5" id="KW-1185">Reference proteome</keyword>
<dbReference type="InterPro" id="IPR011234">
    <property type="entry name" value="Fumarylacetoacetase-like_C"/>
</dbReference>
<dbReference type="InterPro" id="IPR036663">
    <property type="entry name" value="Fumarylacetoacetase_C_sf"/>
</dbReference>
<keyword evidence="2" id="KW-0479">Metal-binding</keyword>
<evidence type="ECO:0000256" key="2">
    <source>
        <dbReference type="ARBA" id="ARBA00022723"/>
    </source>
</evidence>
<evidence type="ECO:0000259" key="3">
    <source>
        <dbReference type="Pfam" id="PF01557"/>
    </source>
</evidence>
<feature type="domain" description="Fumarylacetoacetase-like C-terminal" evidence="3">
    <location>
        <begin position="71"/>
        <end position="277"/>
    </location>
</feature>
<protein>
    <submittedName>
        <fullName evidence="4">Fumarylacetoacetate hydrolase family protein</fullName>
    </submittedName>
</protein>
<reference evidence="4" key="1">
    <citation type="submission" date="2022-08" db="EMBL/GenBank/DDBJ databases">
        <authorList>
            <person name="Dzunkova M."/>
            <person name="La Clair J."/>
            <person name="Tyml T."/>
            <person name="Doud D."/>
            <person name="Schulz F."/>
            <person name="Piquer S."/>
            <person name="Porcel Sanchis D."/>
            <person name="Osborn A."/>
            <person name="Robinson D."/>
            <person name="Louie K.B."/>
            <person name="Bowen B.P."/>
            <person name="Bowers R."/>
            <person name="Lee J."/>
            <person name="Arnau Llombart V."/>
            <person name="Diaz Villanueva W."/>
            <person name="Gosliner T."/>
            <person name="Northen T."/>
            <person name="Cheng J.-F."/>
            <person name="Burkart M.D."/>
            <person name="Woyke T."/>
        </authorList>
    </citation>
    <scope>NUCLEOTIDE SEQUENCE</scope>
    <source>
        <strain evidence="4">Df01</strain>
    </source>
</reference>
<accession>A0ABT7QK16</accession>
<dbReference type="EMBL" id="JANQAO010000001">
    <property type="protein sequence ID" value="MDM5147051.1"/>
    <property type="molecule type" value="Genomic_DNA"/>
</dbReference>
<organism evidence="4 5">
    <name type="scientific">Candidatus Doriopsillibacter californiensis</name>
    <dbReference type="NCBI Taxonomy" id="2970740"/>
    <lineage>
        <taxon>Bacteria</taxon>
        <taxon>Pseudomonadati</taxon>
        <taxon>Pseudomonadota</taxon>
        <taxon>Gammaproteobacteria</taxon>
        <taxon>Candidatus Tethybacterales</taxon>
        <taxon>Candidatus Persebacteraceae</taxon>
        <taxon>Candidatus Doriopsillibacter</taxon>
    </lineage>
</organism>